<dbReference type="Gene3D" id="3.40.140.10">
    <property type="entry name" value="Cytidine Deaminase, domain 2"/>
    <property type="match status" value="1"/>
</dbReference>
<evidence type="ECO:0000313" key="4">
    <source>
        <dbReference type="EMBL" id="CAD6443871.1"/>
    </source>
</evidence>
<dbReference type="PANTHER" id="PTHR11079:SF149">
    <property type="entry name" value="TRNA-SPECIFIC ADENOSINE DEAMINASE 2"/>
    <property type="match status" value="1"/>
</dbReference>
<dbReference type="GO" id="GO:0002100">
    <property type="term" value="P:tRNA wobble adenosine to inosine editing"/>
    <property type="evidence" value="ECO:0007669"/>
    <property type="project" value="TreeGrafter"/>
</dbReference>
<dbReference type="InterPro" id="IPR016193">
    <property type="entry name" value="Cytidine_deaminase-like"/>
</dbReference>
<feature type="region of interest" description="Disordered" evidence="2">
    <location>
        <begin position="113"/>
        <end position="143"/>
    </location>
</feature>
<reference evidence="4" key="1">
    <citation type="submission" date="2020-10" db="EMBL/GenBank/DDBJ databases">
        <authorList>
            <person name="Kusch S."/>
        </authorList>
    </citation>
    <scope>NUCLEOTIDE SEQUENCE</scope>
    <source>
        <strain evidence="4">SwB9</strain>
    </source>
</reference>
<gene>
    <name evidence="4" type="ORF">SCLTRI_LOCUS3663</name>
</gene>
<accession>A0A8H2VTA4</accession>
<dbReference type="OrthoDB" id="1701769at2759"/>
<dbReference type="CDD" id="cd01285">
    <property type="entry name" value="nucleoside_deaminase"/>
    <property type="match status" value="1"/>
</dbReference>
<dbReference type="InterPro" id="IPR002125">
    <property type="entry name" value="CMP_dCMP_dom"/>
</dbReference>
<comment type="caution">
    <text evidence="4">The sequence shown here is derived from an EMBL/GenBank/DDBJ whole genome shotgun (WGS) entry which is preliminary data.</text>
</comment>
<feature type="region of interest" description="Disordered" evidence="2">
    <location>
        <begin position="207"/>
        <end position="228"/>
    </location>
</feature>
<protein>
    <submittedName>
        <fullName evidence="4">89111875-b957-4158-87cb-043f1ab87160</fullName>
    </submittedName>
</protein>
<dbReference type="GO" id="GO:0005737">
    <property type="term" value="C:cytoplasm"/>
    <property type="evidence" value="ECO:0007669"/>
    <property type="project" value="TreeGrafter"/>
</dbReference>
<dbReference type="PROSITE" id="PS51747">
    <property type="entry name" value="CYT_DCMP_DEAMINASES_2"/>
    <property type="match status" value="1"/>
</dbReference>
<evidence type="ECO:0000313" key="5">
    <source>
        <dbReference type="Proteomes" id="UP000624404"/>
    </source>
</evidence>
<proteinExistence type="predicted"/>
<dbReference type="GO" id="GO:0005634">
    <property type="term" value="C:nucleus"/>
    <property type="evidence" value="ECO:0007669"/>
    <property type="project" value="TreeGrafter"/>
</dbReference>
<sequence>MEMECSMVAPDIMTDRDAPSQINLPPDAESMTQDEINTHIFFMGEALAMANLALNTNETPVGCVLVDPVLKKVVARGMNATNRSYNGTRHAEFIAIDELLSSSFKLDCGSADETRGAKRKREENGSEADHGQGVGSEISRRGYGPEDMKNLDLYVTIEPCIMCASLLQQFGIRKVWYGAVNDKFGGNGGVLNIHIGNGKFDNKETAEDIEEDSMEETGGGKRTQKGEGDYEVSGGWLREEAIVILRRFYVQENGRAPEPRNKKERILKLEVEPMIDPRIKGDEPG</sequence>
<evidence type="ECO:0000259" key="3">
    <source>
        <dbReference type="PROSITE" id="PS51747"/>
    </source>
</evidence>
<dbReference type="SUPFAM" id="SSF53927">
    <property type="entry name" value="Cytidine deaminase-like"/>
    <property type="match status" value="1"/>
</dbReference>
<evidence type="ECO:0000256" key="1">
    <source>
        <dbReference type="ARBA" id="ARBA00022801"/>
    </source>
</evidence>
<keyword evidence="5" id="KW-1185">Reference proteome</keyword>
<name>A0A8H2VTA4_9HELO</name>
<dbReference type="GO" id="GO:0052717">
    <property type="term" value="F:tRNA-specific adenosine-34 deaminase activity"/>
    <property type="evidence" value="ECO:0007669"/>
    <property type="project" value="TreeGrafter"/>
</dbReference>
<dbReference type="PANTHER" id="PTHR11079">
    <property type="entry name" value="CYTOSINE DEAMINASE FAMILY MEMBER"/>
    <property type="match status" value="1"/>
</dbReference>
<dbReference type="AlphaFoldDB" id="A0A8H2VTA4"/>
<organism evidence="4 5">
    <name type="scientific">Sclerotinia trifoliorum</name>
    <dbReference type="NCBI Taxonomy" id="28548"/>
    <lineage>
        <taxon>Eukaryota</taxon>
        <taxon>Fungi</taxon>
        <taxon>Dikarya</taxon>
        <taxon>Ascomycota</taxon>
        <taxon>Pezizomycotina</taxon>
        <taxon>Leotiomycetes</taxon>
        <taxon>Helotiales</taxon>
        <taxon>Sclerotiniaceae</taxon>
        <taxon>Sclerotinia</taxon>
    </lineage>
</organism>
<feature type="domain" description="CMP/dCMP-type deaminase" evidence="3">
    <location>
        <begin position="37"/>
        <end position="191"/>
    </location>
</feature>
<dbReference type="EMBL" id="CAJHIA010000011">
    <property type="protein sequence ID" value="CAD6443871.1"/>
    <property type="molecule type" value="Genomic_DNA"/>
</dbReference>
<evidence type="ECO:0000256" key="2">
    <source>
        <dbReference type="SAM" id="MobiDB-lite"/>
    </source>
</evidence>
<feature type="compositionally biased region" description="Basic and acidic residues" evidence="2">
    <location>
        <begin position="113"/>
        <end position="130"/>
    </location>
</feature>
<keyword evidence="1" id="KW-0378">Hydrolase</keyword>
<dbReference type="Proteomes" id="UP000624404">
    <property type="component" value="Unassembled WGS sequence"/>
</dbReference>
<dbReference type="Pfam" id="PF00383">
    <property type="entry name" value="dCMP_cyt_deam_1"/>
    <property type="match status" value="1"/>
</dbReference>